<keyword evidence="2" id="KW-0472">Membrane</keyword>
<dbReference type="PRINTS" id="PR01021">
    <property type="entry name" value="OMPADOMAIN"/>
</dbReference>
<dbReference type="Pfam" id="PF00691">
    <property type="entry name" value="OmpA"/>
    <property type="match status" value="1"/>
</dbReference>
<feature type="domain" description="OmpA-like" evidence="3">
    <location>
        <begin position="207"/>
        <end position="322"/>
    </location>
</feature>
<organism evidence="4">
    <name type="scientific">hydrothermal vent metagenome</name>
    <dbReference type="NCBI Taxonomy" id="652676"/>
    <lineage>
        <taxon>unclassified sequences</taxon>
        <taxon>metagenomes</taxon>
        <taxon>ecological metagenomes</taxon>
    </lineage>
</organism>
<dbReference type="InterPro" id="IPR050330">
    <property type="entry name" value="Bact_OuterMem_StrucFunc"/>
</dbReference>
<evidence type="ECO:0000256" key="1">
    <source>
        <dbReference type="ARBA" id="ARBA00004442"/>
    </source>
</evidence>
<accession>A0A3B0XUD6</accession>
<dbReference type="CDD" id="cd07185">
    <property type="entry name" value="OmpA_C-like"/>
    <property type="match status" value="1"/>
</dbReference>
<name>A0A3B0XUD6_9ZZZZ</name>
<evidence type="ECO:0000256" key="2">
    <source>
        <dbReference type="ARBA" id="ARBA00023136"/>
    </source>
</evidence>
<proteinExistence type="predicted"/>
<dbReference type="GO" id="GO:0009279">
    <property type="term" value="C:cell outer membrane"/>
    <property type="evidence" value="ECO:0007669"/>
    <property type="project" value="UniProtKB-SubCell"/>
</dbReference>
<evidence type="ECO:0000259" key="3">
    <source>
        <dbReference type="PROSITE" id="PS51123"/>
    </source>
</evidence>
<sequence>MNKLFASCFRILICSYLAFFSATLSAKDVKGSKDHPLMSRYKGAEIKAFNEIDYDEYALGVGAAKNKKVETKAVEGKITTIIYEADKTLSTFQVMKNYEAALKRNKFEKYFSCTNKNCGKYFPKYLLQGTNSENTYLPMDIYNMDDRADYKYISGKFEKKGKPVYVSLLIFKNKHNKKVFIGQEIVESKEMQLDQITIDLKSLEQAINQTGKATLHGINFEHNSAKLTEDSLNTVNILAMYLKQNSAASYFVVGHTDSNGEYAFNMKLSKERAQTIKKSLQAKGLPEKNLVAVGVAQVAPVASNKDEQGRAENRRVELVLKN</sequence>
<dbReference type="Gene3D" id="3.30.1330.60">
    <property type="entry name" value="OmpA-like domain"/>
    <property type="match status" value="1"/>
</dbReference>
<dbReference type="InterPro" id="IPR006665">
    <property type="entry name" value="OmpA-like"/>
</dbReference>
<dbReference type="AlphaFoldDB" id="A0A3B0XUD6"/>
<dbReference type="PROSITE" id="PS51123">
    <property type="entry name" value="OMPA_2"/>
    <property type="match status" value="1"/>
</dbReference>
<gene>
    <name evidence="4" type="ORF">MNBD_GAMMA10-794</name>
</gene>
<protein>
    <recommendedName>
        <fullName evidence="3">OmpA-like domain-containing protein</fullName>
    </recommendedName>
</protein>
<dbReference type="PANTHER" id="PTHR30329">
    <property type="entry name" value="STATOR ELEMENT OF FLAGELLAR MOTOR COMPLEX"/>
    <property type="match status" value="1"/>
</dbReference>
<dbReference type="InterPro" id="IPR006664">
    <property type="entry name" value="OMP_bac"/>
</dbReference>
<dbReference type="SUPFAM" id="SSF103088">
    <property type="entry name" value="OmpA-like"/>
    <property type="match status" value="1"/>
</dbReference>
<reference evidence="4" key="1">
    <citation type="submission" date="2018-06" db="EMBL/GenBank/DDBJ databases">
        <authorList>
            <person name="Zhirakovskaya E."/>
        </authorList>
    </citation>
    <scope>NUCLEOTIDE SEQUENCE</scope>
</reference>
<dbReference type="PANTHER" id="PTHR30329:SF17">
    <property type="entry name" value="LIPOPROTEIN YFIB-RELATED"/>
    <property type="match status" value="1"/>
</dbReference>
<evidence type="ECO:0000313" key="4">
    <source>
        <dbReference type="EMBL" id="VAW71935.1"/>
    </source>
</evidence>
<dbReference type="EMBL" id="UOFJ01000636">
    <property type="protein sequence ID" value="VAW71935.1"/>
    <property type="molecule type" value="Genomic_DNA"/>
</dbReference>
<comment type="subcellular location">
    <subcellularLocation>
        <location evidence="1">Cell outer membrane</location>
    </subcellularLocation>
</comment>
<dbReference type="InterPro" id="IPR036737">
    <property type="entry name" value="OmpA-like_sf"/>
</dbReference>